<dbReference type="GO" id="GO:0015421">
    <property type="term" value="F:ABC-type oligopeptide transporter activity"/>
    <property type="evidence" value="ECO:0007669"/>
    <property type="project" value="TreeGrafter"/>
</dbReference>
<evidence type="ECO:0000313" key="2">
    <source>
        <dbReference type="Proteomes" id="UP001060368"/>
    </source>
</evidence>
<dbReference type="Gene3D" id="3.40.50.300">
    <property type="entry name" value="P-loop containing nucleotide triphosphate hydrolases"/>
    <property type="match status" value="1"/>
</dbReference>
<evidence type="ECO:0000313" key="1">
    <source>
        <dbReference type="EMBL" id="UUX92261.1"/>
    </source>
</evidence>
<dbReference type="KEGG" id="mend:L6E24_13065"/>
<protein>
    <submittedName>
        <fullName evidence="1">Uncharacterized protein</fullName>
    </submittedName>
</protein>
<organism evidence="1 2">
    <name type="scientific">Methanoplanus endosymbiosus</name>
    <dbReference type="NCBI Taxonomy" id="33865"/>
    <lineage>
        <taxon>Archaea</taxon>
        <taxon>Methanobacteriati</taxon>
        <taxon>Methanobacteriota</taxon>
        <taxon>Stenosarchaea group</taxon>
        <taxon>Methanomicrobia</taxon>
        <taxon>Methanomicrobiales</taxon>
        <taxon>Methanomicrobiaceae</taxon>
        <taxon>Methanoplanus</taxon>
    </lineage>
</organism>
<dbReference type="GeneID" id="74308650"/>
<dbReference type="InterPro" id="IPR027417">
    <property type="entry name" value="P-loop_NTPase"/>
</dbReference>
<dbReference type="PANTHER" id="PTHR43394">
    <property type="entry name" value="ATP-DEPENDENT PERMEASE MDL1, MITOCHONDRIAL"/>
    <property type="match status" value="1"/>
</dbReference>
<dbReference type="PANTHER" id="PTHR43394:SF1">
    <property type="entry name" value="ATP-BINDING CASSETTE SUB-FAMILY B MEMBER 10, MITOCHONDRIAL"/>
    <property type="match status" value="1"/>
</dbReference>
<dbReference type="InterPro" id="IPR039421">
    <property type="entry name" value="Type_1_exporter"/>
</dbReference>
<dbReference type="AlphaFoldDB" id="A0A9E7PNP3"/>
<proteinExistence type="predicted"/>
<dbReference type="SUPFAM" id="SSF52540">
    <property type="entry name" value="P-loop containing nucleoside triphosphate hydrolases"/>
    <property type="match status" value="1"/>
</dbReference>
<reference evidence="1" key="1">
    <citation type="submission" date="2022-04" db="EMBL/GenBank/DDBJ databases">
        <title>Complete genome of Methanoplanus endosymbiosus DSM 3599.</title>
        <authorList>
            <person name="Chen S.-C."/>
            <person name="You Y.-T."/>
            <person name="Zhou Y.-Z."/>
            <person name="Lai M.-C."/>
        </authorList>
    </citation>
    <scope>NUCLEOTIDE SEQUENCE</scope>
    <source>
        <strain evidence="1">DSM 3599</strain>
    </source>
</reference>
<keyword evidence="2" id="KW-1185">Reference proteome</keyword>
<gene>
    <name evidence="1" type="ORF">L6E24_13065</name>
</gene>
<dbReference type="GO" id="GO:0090374">
    <property type="term" value="P:oligopeptide export from mitochondrion"/>
    <property type="evidence" value="ECO:0007669"/>
    <property type="project" value="TreeGrafter"/>
</dbReference>
<dbReference type="Proteomes" id="UP001060368">
    <property type="component" value="Chromosome"/>
</dbReference>
<dbReference type="EMBL" id="CP096115">
    <property type="protein sequence ID" value="UUX92261.1"/>
    <property type="molecule type" value="Genomic_DNA"/>
</dbReference>
<dbReference type="RefSeq" id="WP_257742410.1">
    <property type="nucleotide sequence ID" value="NZ_CP096115.1"/>
</dbReference>
<sequence>MLRKPEILLLDEATSALDNVSEQRVMESVDRLSKDMTVIIIAHRLSTVLNADVIHVLKKGSISDTGTHEELLKKKGEYYNLYTKQKNIDNNALVEF</sequence>
<name>A0A9E7PNP3_9EURY</name>
<accession>A0A9E7PNP3</accession>